<protein>
    <submittedName>
        <fullName evidence="1">Uncharacterized protein</fullName>
    </submittedName>
</protein>
<reference evidence="2" key="1">
    <citation type="journal article" date="2012" name="Science">
        <title>The Paleozoic origin of enzymatic lignin decomposition reconstructed from 31 fungal genomes.</title>
        <authorList>
            <person name="Floudas D."/>
            <person name="Binder M."/>
            <person name="Riley R."/>
            <person name="Barry K."/>
            <person name="Blanchette R.A."/>
            <person name="Henrissat B."/>
            <person name="Martinez A.T."/>
            <person name="Otillar R."/>
            <person name="Spatafora J.W."/>
            <person name="Yadav J.S."/>
            <person name="Aerts A."/>
            <person name="Benoit I."/>
            <person name="Boyd A."/>
            <person name="Carlson A."/>
            <person name="Copeland A."/>
            <person name="Coutinho P.M."/>
            <person name="de Vries R.P."/>
            <person name="Ferreira P."/>
            <person name="Findley K."/>
            <person name="Foster B."/>
            <person name="Gaskell J."/>
            <person name="Glotzer D."/>
            <person name="Gorecki P."/>
            <person name="Heitman J."/>
            <person name="Hesse C."/>
            <person name="Hori C."/>
            <person name="Igarashi K."/>
            <person name="Jurgens J.A."/>
            <person name="Kallen N."/>
            <person name="Kersten P."/>
            <person name="Kohler A."/>
            <person name="Kuees U."/>
            <person name="Kumar T.K.A."/>
            <person name="Kuo A."/>
            <person name="LaButti K."/>
            <person name="Larrondo L.F."/>
            <person name="Lindquist E."/>
            <person name="Ling A."/>
            <person name="Lombard V."/>
            <person name="Lucas S."/>
            <person name="Lundell T."/>
            <person name="Martin R."/>
            <person name="McLaughlin D.J."/>
            <person name="Morgenstern I."/>
            <person name="Morin E."/>
            <person name="Murat C."/>
            <person name="Nagy L.G."/>
            <person name="Nolan M."/>
            <person name="Ohm R.A."/>
            <person name="Patyshakuliyeva A."/>
            <person name="Rokas A."/>
            <person name="Ruiz-Duenas F.J."/>
            <person name="Sabat G."/>
            <person name="Salamov A."/>
            <person name="Samejima M."/>
            <person name="Schmutz J."/>
            <person name="Slot J.C."/>
            <person name="St John F."/>
            <person name="Stenlid J."/>
            <person name="Sun H."/>
            <person name="Sun S."/>
            <person name="Syed K."/>
            <person name="Tsang A."/>
            <person name="Wiebenga A."/>
            <person name="Young D."/>
            <person name="Pisabarro A."/>
            <person name="Eastwood D.C."/>
            <person name="Martin F."/>
            <person name="Cullen D."/>
            <person name="Grigoriev I.V."/>
            <person name="Hibbett D.S."/>
        </authorList>
    </citation>
    <scope>NUCLEOTIDE SEQUENCE [LARGE SCALE GENOMIC DNA]</scope>
    <source>
        <strain evidence="2">HHB-11173 SS5</strain>
    </source>
</reference>
<proteinExistence type="predicted"/>
<dbReference type="AlphaFoldDB" id="R7S3V6"/>
<sequence>MELERRELEAAASLLLVLVAPSVRTLFSDFWPITRKTMRPASFPHLTALSLSSRPSAEDLPPLPSLTHLHIASCWAVNMDNPPFWDRLSVCPFHATLSHLRLSGVRFGAVAEYLRIQLDVPVIIDDAEVRRSPLIPAHFKPGSERERRAMEDAARLPMLKNVWIDSREYAVQGWCGTSGMAHVTTLSDLRALAKQIQTVQDDGADGRKLVIFPTKKGEYGLEQMLEDWSTSVAERVLGWSMSMHNLKMARLGYVAL</sequence>
<dbReference type="OMA" id="WSEIANG"/>
<dbReference type="KEGG" id="psq:PUNSTDRAFT_55512"/>
<dbReference type="RefSeq" id="XP_007388277.1">
    <property type="nucleotide sequence ID" value="XM_007388215.1"/>
</dbReference>
<keyword evidence="2" id="KW-1185">Reference proteome</keyword>
<evidence type="ECO:0000313" key="2">
    <source>
        <dbReference type="Proteomes" id="UP000054196"/>
    </source>
</evidence>
<dbReference type="HOGENOM" id="CLU_1086405_0_0_1"/>
<name>R7S3V6_PUNST</name>
<dbReference type="GeneID" id="18883992"/>
<gene>
    <name evidence="1" type="ORF">PUNSTDRAFT_55512</name>
</gene>
<dbReference type="Proteomes" id="UP000054196">
    <property type="component" value="Unassembled WGS sequence"/>
</dbReference>
<dbReference type="EMBL" id="JH687554">
    <property type="protein sequence ID" value="EIN04482.1"/>
    <property type="molecule type" value="Genomic_DNA"/>
</dbReference>
<evidence type="ECO:0000313" key="1">
    <source>
        <dbReference type="EMBL" id="EIN04482.1"/>
    </source>
</evidence>
<accession>R7S3V6</accession>
<organism evidence="1 2">
    <name type="scientific">Punctularia strigosozonata (strain HHB-11173)</name>
    <name type="common">White-rot fungus</name>
    <dbReference type="NCBI Taxonomy" id="741275"/>
    <lineage>
        <taxon>Eukaryota</taxon>
        <taxon>Fungi</taxon>
        <taxon>Dikarya</taxon>
        <taxon>Basidiomycota</taxon>
        <taxon>Agaricomycotina</taxon>
        <taxon>Agaricomycetes</taxon>
        <taxon>Corticiales</taxon>
        <taxon>Punctulariaceae</taxon>
        <taxon>Punctularia</taxon>
    </lineage>
</organism>